<feature type="compositionally biased region" description="Basic and acidic residues" evidence="1">
    <location>
        <begin position="687"/>
        <end position="702"/>
    </location>
</feature>
<feature type="region of interest" description="Disordered" evidence="1">
    <location>
        <begin position="447"/>
        <end position="472"/>
    </location>
</feature>
<feature type="region of interest" description="Disordered" evidence="1">
    <location>
        <begin position="1305"/>
        <end position="1324"/>
    </location>
</feature>
<name>A0A132NUI7_GIAIN</name>
<feature type="region of interest" description="Disordered" evidence="1">
    <location>
        <begin position="913"/>
        <end position="950"/>
    </location>
</feature>
<reference evidence="2 3" key="1">
    <citation type="journal article" date="2015" name="Mol. Biochem. Parasitol.">
        <title>Identification of polymorphic genes for use in assemblage B genotyping assays through comparative genomics of multiple assemblage B Giardia duodenalis isolates.</title>
        <authorList>
            <person name="Wielinga C."/>
            <person name="Thompson R.C."/>
            <person name="Monis P."/>
            <person name="Ryan U."/>
        </authorList>
    </citation>
    <scope>NUCLEOTIDE SEQUENCE [LARGE SCALE GENOMIC DNA]</scope>
    <source>
        <strain evidence="2 3">BAH15c1</strain>
    </source>
</reference>
<feature type="compositionally biased region" description="Polar residues" evidence="1">
    <location>
        <begin position="1810"/>
        <end position="1829"/>
    </location>
</feature>
<gene>
    <name evidence="2" type="ORF">QR46_2305</name>
</gene>
<feature type="region of interest" description="Disordered" evidence="1">
    <location>
        <begin position="681"/>
        <end position="702"/>
    </location>
</feature>
<evidence type="ECO:0000256" key="1">
    <source>
        <dbReference type="SAM" id="MobiDB-lite"/>
    </source>
</evidence>
<protein>
    <submittedName>
        <fullName evidence="2">Uncharacterized protein</fullName>
    </submittedName>
</protein>
<feature type="compositionally biased region" description="Polar residues" evidence="1">
    <location>
        <begin position="1481"/>
        <end position="1507"/>
    </location>
</feature>
<organism evidence="2 3">
    <name type="scientific">Giardia duodenalis assemblage B</name>
    <dbReference type="NCBI Taxonomy" id="1394984"/>
    <lineage>
        <taxon>Eukaryota</taxon>
        <taxon>Metamonada</taxon>
        <taxon>Diplomonadida</taxon>
        <taxon>Hexamitidae</taxon>
        <taxon>Giardiinae</taxon>
        <taxon>Giardia</taxon>
    </lineage>
</organism>
<feature type="compositionally biased region" description="Basic and acidic residues" evidence="1">
    <location>
        <begin position="1312"/>
        <end position="1324"/>
    </location>
</feature>
<feature type="region of interest" description="Disordered" evidence="1">
    <location>
        <begin position="1481"/>
        <end position="1546"/>
    </location>
</feature>
<dbReference type="Proteomes" id="UP000070089">
    <property type="component" value="Unassembled WGS sequence"/>
</dbReference>
<dbReference type="VEuPathDB" id="GiardiaDB:QR46_2305"/>
<feature type="compositionally biased region" description="Polar residues" evidence="1">
    <location>
        <begin position="938"/>
        <end position="949"/>
    </location>
</feature>
<evidence type="ECO:0000313" key="2">
    <source>
        <dbReference type="EMBL" id="KWX13720.1"/>
    </source>
</evidence>
<feature type="compositionally biased region" description="Polar residues" evidence="1">
    <location>
        <begin position="463"/>
        <end position="472"/>
    </location>
</feature>
<dbReference type="EMBL" id="JXTI01000059">
    <property type="protein sequence ID" value="KWX13720.1"/>
    <property type="molecule type" value="Genomic_DNA"/>
</dbReference>
<feature type="region of interest" description="Disordered" evidence="1">
    <location>
        <begin position="1277"/>
        <end position="1300"/>
    </location>
</feature>
<dbReference type="OrthoDB" id="10256484at2759"/>
<proteinExistence type="predicted"/>
<evidence type="ECO:0000313" key="3">
    <source>
        <dbReference type="Proteomes" id="UP000070089"/>
    </source>
</evidence>
<accession>A0A132NUI7</accession>
<feature type="compositionally biased region" description="Polar residues" evidence="1">
    <location>
        <begin position="1529"/>
        <end position="1546"/>
    </location>
</feature>
<comment type="caution">
    <text evidence="2">The sequence shown here is derived from an EMBL/GenBank/DDBJ whole genome shotgun (WGS) entry which is preliminary data.</text>
</comment>
<feature type="region of interest" description="Disordered" evidence="1">
    <location>
        <begin position="1730"/>
        <end position="1754"/>
    </location>
</feature>
<sequence>MSSKQYWWTNLSVLLRRLHDPVYGNQCWNSSVHISHGTHKISVQKLLDFPDFVFMRTQHLIPSPNMLSNMHVYYQGDFLTETEASQFMHNSLLSQVNQQRNAAVSRISNTSTRMPIKRPVSATSLSSSRNNHKGTEGADQGILDMESMVDDLKFLRASIMDNDGNLLLKDGVNDTSSATYRKLEQLVRRRPASAGTGLDSNTGKYTIRDVQVLRNNNFYDLLPEAQRDLLDSNMRVDFSLFTNEKAQKELNDSINFINKGLDLEAASHGMTEDVLSTYRRRRPASAHCITTRGLLSPHGASLSIQHSKTSSRPMSMRRTSVTRVQDLQDRLHDFASNDTQSRCCFGDTYNSITQGHHPIIIASEVPVALDQKSLTDTLTTSILDIKQTETVNEEVVTAALDQNPSYYNAIHVDLATTFPDHQRYQVHDADTYILKSGEELSNSLVYSEIHPPPSSIPKPHQAQGPSSNSSTGYKVDLIVESNYSQAKPDHPTSTTDELSVDSEGNIYAVIGKKRASSHISPEMGVTNQEQNGFALADNAAENHGEVILDEEIFETICSQHSTQSSAIESSLNASLTKIPTMRNATRARPYHKSGTKYHDHNHKNAAVTFEESNFRQLLHSDKRFPMSFQPKTTHVAASHSTLDISEGPIEVRRIWRPPHSAGRPAPTPRVDNLDTVRDVTKSTPDVYHSEHGDTSTESASRLDRRIIVPERQGFKGSIITSYQRAIANRNKEISEKDAKAASVSEHVVDLKRVYGGLNIDKSSFSMESSAPLMTIKATIPYTANQQPQKQLMEQALEGSSEAIAPIEPSAGDFQGMEAELQALSHPTPPQCSQVDAYPIQGSIEYSGKKEDMEDVVDLPEESSNAQSISCLINSQLQRSDLEASLVIPRMDLARNLERSADVLGSMIGETSICSDEPSQRGKIVLRRGSGPREDSARRLSSTDQTSKDQSLYERMQDFRETVKQELSQQASFSALVSKRRSSLTIPTDFEDLPPQTFIDTTVIPLQKRLDEAIAAAMSRKPKLPADESDTLANYIEIDDDKTDDRAATPTMEALYSQQETPRPGDFSVVTEHVPCPEVQCISSPEHADNIAVAEDEPEHFAVSHSDTQKPCVDTNYVASPGYPSEPRQTVIRIVDLEDLISTEIETCLRDDHEPIVPTEHSISDLGQNLKLSTKPVGIKELAHIDQLLRDAKRLNNSLQTSLYKDQPSELPADYEAKMVLDDYELDANFPILEEAESGIDPTGEQDVILANYKRLAMDAAQKRSLRFDVHSADLGREYSTSGKSQVEEPTESNLGETKASEVKWADTAFGDQKPKSKSNESRQVDRIASGNWRMFAGQGSSVANTVQTHKRANSYTISTPLATSQSARYDSQQRKPYNKFEKFTPRQFLSSASMSQTFRPDRDISGLGLSTTNHSIAPDITVSGPQYTIDSSTTTLHNTLPFQSEAVKDKFNHVASCVRSLLMTQDLDKSSIVEQHAIQTLENSTQDPDTQFYTSFNGTSSKANHLTMSGGETMPPESAHSLGPKPPRTSASGTSPAQSAASSAITHSTRIKSVAISKLVKEITSVNSTTMANLARTGYSKSKLESSRDNTRYRNTSKCNEKLEKAALLLDKPRQKTRRISSAMQSESLSESVSGYVAPHDNYSALDDPSESQAIRLVSNPKGAVFVSAGLSNTTDQQPRLLSSKATYETQTVKIGNSAKIRTRTIHPERPVALKADSDAALLRITPVTMTQPSKLPPGRPESGPLQSGKMKVADTRTRIGRQSQEILANSSHANARPYYGSSALFRSVDDMIVVTPSPATRNMVTNMKNRSSVDSVGQEDNSKITRPTSSRHDRQSAITSPAVPTSLLLKRPRSAIASSTRESISKTDKHIANDLDDSGASLFLQRSDLGLEPISIMAKPLAVQSPERILNDPYDVHGTLRDETERFIPCRGFRVSSVGKLRLPSTIEKDIVVNIRPLTAKVSVTARM</sequence>
<feature type="region of interest" description="Disordered" evidence="1">
    <location>
        <begin position="1810"/>
        <end position="1842"/>
    </location>
</feature>
<feature type="region of interest" description="Disordered" evidence="1">
    <location>
        <begin position="117"/>
        <end position="138"/>
    </location>
</feature>